<evidence type="ECO:0000256" key="1">
    <source>
        <dbReference type="SAM" id="MobiDB-lite"/>
    </source>
</evidence>
<protein>
    <submittedName>
        <fullName evidence="2">Uncharacterized protein</fullName>
    </submittedName>
</protein>
<sequence length="36" mass="4105">MKRNKKSVANLMDRRGTGSKPIFGIAHIREAKNELH</sequence>
<dbReference type="EMBL" id="SJPG01000001">
    <property type="protein sequence ID" value="TWT62733.1"/>
    <property type="molecule type" value="Genomic_DNA"/>
</dbReference>
<dbReference type="Proteomes" id="UP000316095">
    <property type="component" value="Unassembled WGS sequence"/>
</dbReference>
<organism evidence="2 3">
    <name type="scientific">Rubinisphaera italica</name>
    <dbReference type="NCBI Taxonomy" id="2527969"/>
    <lineage>
        <taxon>Bacteria</taxon>
        <taxon>Pseudomonadati</taxon>
        <taxon>Planctomycetota</taxon>
        <taxon>Planctomycetia</taxon>
        <taxon>Planctomycetales</taxon>
        <taxon>Planctomycetaceae</taxon>
        <taxon>Rubinisphaera</taxon>
    </lineage>
</organism>
<keyword evidence="3" id="KW-1185">Reference proteome</keyword>
<feature type="region of interest" description="Disordered" evidence="1">
    <location>
        <begin position="1"/>
        <end position="20"/>
    </location>
</feature>
<accession>A0A5C5XK43</accession>
<evidence type="ECO:0000313" key="3">
    <source>
        <dbReference type="Proteomes" id="UP000316095"/>
    </source>
</evidence>
<dbReference type="AlphaFoldDB" id="A0A5C5XK43"/>
<reference evidence="2 3" key="1">
    <citation type="submission" date="2019-02" db="EMBL/GenBank/DDBJ databases">
        <title>Deep-cultivation of Planctomycetes and their phenomic and genomic characterization uncovers novel biology.</title>
        <authorList>
            <person name="Wiegand S."/>
            <person name="Jogler M."/>
            <person name="Boedeker C."/>
            <person name="Pinto D."/>
            <person name="Vollmers J."/>
            <person name="Rivas-Marin E."/>
            <person name="Kohn T."/>
            <person name="Peeters S.H."/>
            <person name="Heuer A."/>
            <person name="Rast P."/>
            <person name="Oberbeckmann S."/>
            <person name="Bunk B."/>
            <person name="Jeske O."/>
            <person name="Meyerdierks A."/>
            <person name="Storesund J.E."/>
            <person name="Kallscheuer N."/>
            <person name="Luecker S."/>
            <person name="Lage O.M."/>
            <person name="Pohl T."/>
            <person name="Merkel B.J."/>
            <person name="Hornburger P."/>
            <person name="Mueller R.-W."/>
            <person name="Bruemmer F."/>
            <person name="Labrenz M."/>
            <person name="Spormann A.M."/>
            <person name="Op Den Camp H."/>
            <person name="Overmann J."/>
            <person name="Amann R."/>
            <person name="Jetten M.S.M."/>
            <person name="Mascher T."/>
            <person name="Medema M.H."/>
            <person name="Devos D.P."/>
            <person name="Kaster A.-K."/>
            <person name="Ovreas L."/>
            <person name="Rohde M."/>
            <person name="Galperin M.Y."/>
            <person name="Jogler C."/>
        </authorList>
    </citation>
    <scope>NUCLEOTIDE SEQUENCE [LARGE SCALE GENOMIC DNA]</scope>
    <source>
        <strain evidence="2 3">Pan54</strain>
    </source>
</reference>
<gene>
    <name evidence="2" type="ORF">Pan54_34780</name>
</gene>
<comment type="caution">
    <text evidence="2">The sequence shown here is derived from an EMBL/GenBank/DDBJ whole genome shotgun (WGS) entry which is preliminary data.</text>
</comment>
<proteinExistence type="predicted"/>
<evidence type="ECO:0000313" key="2">
    <source>
        <dbReference type="EMBL" id="TWT62733.1"/>
    </source>
</evidence>
<name>A0A5C5XK43_9PLAN</name>